<feature type="transmembrane region" description="Helical" evidence="2">
    <location>
        <begin position="192"/>
        <end position="212"/>
    </location>
</feature>
<dbReference type="InterPro" id="IPR002656">
    <property type="entry name" value="Acyl_transf_3_dom"/>
</dbReference>
<dbReference type="PANTHER" id="PTHR23028:SF53">
    <property type="entry name" value="ACYL_TRANSF_3 DOMAIN-CONTAINING PROTEIN"/>
    <property type="match status" value="1"/>
</dbReference>
<dbReference type="GO" id="GO:0016747">
    <property type="term" value="F:acyltransferase activity, transferring groups other than amino-acyl groups"/>
    <property type="evidence" value="ECO:0007669"/>
    <property type="project" value="InterPro"/>
</dbReference>
<keyword evidence="6" id="KW-1185">Reference proteome</keyword>
<keyword evidence="2" id="KW-0472">Membrane</keyword>
<evidence type="ECO:0000313" key="5">
    <source>
        <dbReference type="EMBL" id="OZM73142.1"/>
    </source>
</evidence>
<dbReference type="Pfam" id="PF19040">
    <property type="entry name" value="SGNH"/>
    <property type="match status" value="1"/>
</dbReference>
<reference evidence="5 6" key="1">
    <citation type="submission" date="2017-07" db="EMBL/GenBank/DDBJ databases">
        <title>Amycolatopsis antarcticus sp. nov., isolated from the surface of an Antarcticus brown macroalga.</title>
        <authorList>
            <person name="Wang J."/>
            <person name="Leiva S."/>
            <person name="Huang J."/>
            <person name="Huang Y."/>
        </authorList>
    </citation>
    <scope>NUCLEOTIDE SEQUENCE [LARGE SCALE GENOMIC DNA]</scope>
    <source>
        <strain evidence="5 6">AU-G6</strain>
    </source>
</reference>
<dbReference type="InParanoid" id="A0A263D3T5"/>
<feature type="domain" description="Acyltransferase 3" evidence="3">
    <location>
        <begin position="30"/>
        <end position="336"/>
    </location>
</feature>
<organism evidence="5 6">
    <name type="scientific">Amycolatopsis antarctica</name>
    <dbReference type="NCBI Taxonomy" id="1854586"/>
    <lineage>
        <taxon>Bacteria</taxon>
        <taxon>Bacillati</taxon>
        <taxon>Actinomycetota</taxon>
        <taxon>Actinomycetes</taxon>
        <taxon>Pseudonocardiales</taxon>
        <taxon>Pseudonocardiaceae</taxon>
        <taxon>Amycolatopsis</taxon>
    </lineage>
</organism>
<feature type="region of interest" description="Disordered" evidence="1">
    <location>
        <begin position="1"/>
        <end position="24"/>
    </location>
</feature>
<proteinExistence type="predicted"/>
<keyword evidence="2" id="KW-1133">Transmembrane helix</keyword>
<dbReference type="InterPro" id="IPR050879">
    <property type="entry name" value="Acyltransferase_3"/>
</dbReference>
<sequence>MAKPTSDSAVGRFAATGPVNTPEPRKYRPELQGLRALAALLVVAYHVWLGRISGGVDVFFLVSGFLITGQLVRASARGGIRFRPMWGRMIKRLFPAALTVLLVTAAASTLLLPENRWFQTIKEIVASALYVENWRLAADSVDYFTQHDSASVVQHFWSLSIQGQFYIVWPLLIAAVALVAHRFRRDLRRGVAVVLGAAFAGSLAYSIVLTIIDQPFAYFHSLTRVWEFALGGLVALAVDTLVLPRTARIVLGWLGVVGLVSCGLVLQVGTMFPGYLALWPTLSAVFVIMAGATGSRFGADRLLSSAPLEYLGNLSYALYLWHWPVLVFYLVARERSEVGLLGGLFIVGLSGVLAAITYHLIEQPVRDSRIGVANRWGSYRFAALAMAPVLLLAGGWQAVSLARSDSSAAAVGNDDHPGALARSPGFEYRGSAQADLVPSFLSVTDDYATIDEEDCFTAERSEELVICATQYAEQPTRRIVVAGDSHAQQLIGALKPIAESRNWQIISMLRGGCPFSTESETVPGDQPCMDWNASVVDEIVDLRPDAVLSIATRDAKPGVTEYTPPGYVNQWRKVDEAGIPIVAVRDNPRYDFAPSICVELNGAAAPECATPRSEVLEPEPPYLFAADVPQNVSFLDFSDYYCEVDLCPPTIGNVLVYLDDNHINATYMTTMSPIVEQSLDGALGWNPADIPS</sequence>
<evidence type="ECO:0000256" key="1">
    <source>
        <dbReference type="SAM" id="MobiDB-lite"/>
    </source>
</evidence>
<gene>
    <name evidence="5" type="ORF">CFN78_12555</name>
</gene>
<feature type="transmembrane region" description="Helical" evidence="2">
    <location>
        <begin position="310"/>
        <end position="332"/>
    </location>
</feature>
<dbReference type="RefSeq" id="WP_094862999.1">
    <property type="nucleotide sequence ID" value="NZ_NKYE01000006.1"/>
</dbReference>
<feature type="transmembrane region" description="Helical" evidence="2">
    <location>
        <begin position="55"/>
        <end position="72"/>
    </location>
</feature>
<feature type="transmembrane region" description="Helical" evidence="2">
    <location>
        <begin position="278"/>
        <end position="298"/>
    </location>
</feature>
<dbReference type="EMBL" id="NKYE01000006">
    <property type="protein sequence ID" value="OZM73142.1"/>
    <property type="molecule type" value="Genomic_DNA"/>
</dbReference>
<protein>
    <submittedName>
        <fullName evidence="5">Acyltransferase</fullName>
    </submittedName>
</protein>
<dbReference type="OrthoDB" id="3404679at2"/>
<feature type="domain" description="SGNH" evidence="4">
    <location>
        <begin position="465"/>
        <end position="676"/>
    </location>
</feature>
<feature type="transmembrane region" description="Helical" evidence="2">
    <location>
        <begin position="250"/>
        <end position="272"/>
    </location>
</feature>
<accession>A0A263D3T5</accession>
<evidence type="ECO:0000259" key="4">
    <source>
        <dbReference type="Pfam" id="PF19040"/>
    </source>
</evidence>
<feature type="transmembrane region" description="Helical" evidence="2">
    <location>
        <begin position="381"/>
        <end position="399"/>
    </location>
</feature>
<dbReference type="PANTHER" id="PTHR23028">
    <property type="entry name" value="ACETYLTRANSFERASE"/>
    <property type="match status" value="1"/>
</dbReference>
<evidence type="ECO:0000313" key="6">
    <source>
        <dbReference type="Proteomes" id="UP000242444"/>
    </source>
</evidence>
<comment type="caution">
    <text evidence="5">The sequence shown here is derived from an EMBL/GenBank/DDBJ whole genome shotgun (WGS) entry which is preliminary data.</text>
</comment>
<evidence type="ECO:0000259" key="3">
    <source>
        <dbReference type="Pfam" id="PF01757"/>
    </source>
</evidence>
<dbReference type="Pfam" id="PF01757">
    <property type="entry name" value="Acyl_transf_3"/>
    <property type="match status" value="1"/>
</dbReference>
<keyword evidence="5" id="KW-0012">Acyltransferase</keyword>
<name>A0A263D3T5_9PSEU</name>
<dbReference type="Proteomes" id="UP000242444">
    <property type="component" value="Unassembled WGS sequence"/>
</dbReference>
<feature type="transmembrane region" description="Helical" evidence="2">
    <location>
        <begin position="224"/>
        <end position="243"/>
    </location>
</feature>
<keyword evidence="2" id="KW-0812">Transmembrane</keyword>
<dbReference type="InterPro" id="IPR043968">
    <property type="entry name" value="SGNH"/>
</dbReference>
<dbReference type="GO" id="GO:0016020">
    <property type="term" value="C:membrane"/>
    <property type="evidence" value="ECO:0007669"/>
    <property type="project" value="TreeGrafter"/>
</dbReference>
<feature type="transmembrane region" description="Helical" evidence="2">
    <location>
        <begin position="338"/>
        <end position="361"/>
    </location>
</feature>
<feature type="transmembrane region" description="Helical" evidence="2">
    <location>
        <begin position="163"/>
        <end position="180"/>
    </location>
</feature>
<dbReference type="AlphaFoldDB" id="A0A263D3T5"/>
<keyword evidence="5" id="KW-0808">Transferase</keyword>
<dbReference type="GO" id="GO:0009103">
    <property type="term" value="P:lipopolysaccharide biosynthetic process"/>
    <property type="evidence" value="ECO:0007669"/>
    <property type="project" value="TreeGrafter"/>
</dbReference>
<evidence type="ECO:0000256" key="2">
    <source>
        <dbReference type="SAM" id="Phobius"/>
    </source>
</evidence>
<feature type="transmembrane region" description="Helical" evidence="2">
    <location>
        <begin position="93"/>
        <end position="112"/>
    </location>
</feature>